<evidence type="ECO:0000313" key="3">
    <source>
        <dbReference type="Proteomes" id="UP000071859"/>
    </source>
</evidence>
<name>A0A158B831_9BURK</name>
<dbReference type="RefSeq" id="WP_062604729.1">
    <property type="nucleotide sequence ID" value="NZ_FCOX02000009.1"/>
</dbReference>
<evidence type="ECO:0000313" key="2">
    <source>
        <dbReference type="EMBL" id="SAK66222.1"/>
    </source>
</evidence>
<proteinExistence type="predicted"/>
<accession>A0A158B831</accession>
<dbReference type="Proteomes" id="UP000071859">
    <property type="component" value="Unassembled WGS sequence"/>
</dbReference>
<dbReference type="OrthoDB" id="9783873at2"/>
<dbReference type="EMBL" id="FCOX02000009">
    <property type="protein sequence ID" value="SAK66222.1"/>
    <property type="molecule type" value="Genomic_DNA"/>
</dbReference>
<reference evidence="2" key="1">
    <citation type="submission" date="2016-01" db="EMBL/GenBank/DDBJ databases">
        <authorList>
            <person name="Peeters C."/>
        </authorList>
    </citation>
    <scope>NUCLEOTIDE SEQUENCE</scope>
    <source>
        <strain evidence="2">LMG 29321</strain>
    </source>
</reference>
<keyword evidence="3" id="KW-1185">Reference proteome</keyword>
<comment type="caution">
    <text evidence="2">The sequence shown here is derived from an EMBL/GenBank/DDBJ whole genome shotgun (WGS) entry which is preliminary data.</text>
</comment>
<organism evidence="2 3">
    <name type="scientific">Caballeronia calidae</name>
    <dbReference type="NCBI Taxonomy" id="1777139"/>
    <lineage>
        <taxon>Bacteria</taxon>
        <taxon>Pseudomonadati</taxon>
        <taxon>Pseudomonadota</taxon>
        <taxon>Betaproteobacteria</taxon>
        <taxon>Burkholderiales</taxon>
        <taxon>Burkholderiaceae</taxon>
        <taxon>Caballeronia</taxon>
    </lineage>
</organism>
<gene>
    <name evidence="2" type="ORF">AWB78_02391</name>
</gene>
<feature type="domain" description="DUF2779" evidence="1">
    <location>
        <begin position="295"/>
        <end position="419"/>
    </location>
</feature>
<dbReference type="InterPro" id="IPR021301">
    <property type="entry name" value="DUF2779"/>
</dbReference>
<evidence type="ECO:0000259" key="1">
    <source>
        <dbReference type="Pfam" id="PF11074"/>
    </source>
</evidence>
<protein>
    <recommendedName>
        <fullName evidence="1">DUF2779 domain-containing protein</fullName>
    </recommendedName>
</protein>
<sequence>MDNNRLSKSKILSGIQCHKRLWLETHRRDLAVVSPASQHIFRMGHLFGAKARELMGPGELIRHERDIRRSLADTPAALERASTAGTTVYEAAFSYQDVVSRADAFSPYLGGWHMTEFKASTTSKEYFYLDCAIQTWVAEGAGYPVTKVTLAYINNAFIYPGNGAYSGLLQTEDVTGKVSDLKVSLDGLVEELRAMLAQPEPRIRTGEQCSKPYECPFIAYCRSNEPPNPEFPVEVFRQPLARLLRQIGYRDARGVPEMYLKDAREQRVLRSLDAPAVSVDAVDRSLLRAMPYPRHFLDFETVSSPVPMWAGTRPYQSVPFQFSCHTETETEPGILVHNEFMDVSGNSPAKEFARRLIETVGTKGVIVVYSSFEQGRIEDLCKLVPEYRQELRDIASRLFDLLPVVRRAYYHPTLQGSYSLERLAPTACPDLNYSDLNAVMDGGAAQRAWWELSSPDTPPARHRQLVDDLLRYCHVDTLSLAAVYRAMEHGRAVTLVELGERPTHTSNVIFSATRHV</sequence>
<dbReference type="AlphaFoldDB" id="A0A158B831"/>
<dbReference type="Pfam" id="PF11074">
    <property type="entry name" value="DUF2779"/>
    <property type="match status" value="1"/>
</dbReference>